<dbReference type="Pfam" id="PF00564">
    <property type="entry name" value="PB1"/>
    <property type="match status" value="1"/>
</dbReference>
<comment type="caution">
    <text evidence="2">The sequence shown here is derived from an EMBL/GenBank/DDBJ whole genome shotgun (WGS) entry which is preliminary data.</text>
</comment>
<gene>
    <name evidence="2" type="ORF">BDA99DRAFT_569180</name>
</gene>
<dbReference type="AlphaFoldDB" id="A0AAD5PHK2"/>
<dbReference type="Proteomes" id="UP001209540">
    <property type="component" value="Unassembled WGS sequence"/>
</dbReference>
<evidence type="ECO:0000313" key="2">
    <source>
        <dbReference type="EMBL" id="KAI9272915.1"/>
    </source>
</evidence>
<reference evidence="2" key="2">
    <citation type="submission" date="2023-02" db="EMBL/GenBank/DDBJ databases">
        <authorList>
            <consortium name="DOE Joint Genome Institute"/>
            <person name="Mondo S.J."/>
            <person name="Chang Y."/>
            <person name="Wang Y."/>
            <person name="Ahrendt S."/>
            <person name="Andreopoulos W."/>
            <person name="Barry K."/>
            <person name="Beard J."/>
            <person name="Benny G.L."/>
            <person name="Blankenship S."/>
            <person name="Bonito G."/>
            <person name="Cuomo C."/>
            <person name="Desiro A."/>
            <person name="Gervers K.A."/>
            <person name="Hundley H."/>
            <person name="Kuo A."/>
            <person name="LaButti K."/>
            <person name="Lang B.F."/>
            <person name="Lipzen A."/>
            <person name="O'Donnell K."/>
            <person name="Pangilinan J."/>
            <person name="Reynolds N."/>
            <person name="Sandor L."/>
            <person name="Smith M.W."/>
            <person name="Tsang A."/>
            <person name="Grigoriev I.V."/>
            <person name="Stajich J.E."/>
            <person name="Spatafora J.W."/>
        </authorList>
    </citation>
    <scope>NUCLEOTIDE SEQUENCE</scope>
    <source>
        <strain evidence="2">RSA 2281</strain>
    </source>
</reference>
<dbReference type="InterPro" id="IPR000270">
    <property type="entry name" value="PB1_dom"/>
</dbReference>
<feature type="domain" description="PB1" evidence="1">
    <location>
        <begin position="10"/>
        <end position="76"/>
    </location>
</feature>
<reference evidence="2" key="1">
    <citation type="journal article" date="2022" name="IScience">
        <title>Evolution of zygomycete secretomes and the origins of terrestrial fungal ecologies.</title>
        <authorList>
            <person name="Chang Y."/>
            <person name="Wang Y."/>
            <person name="Mondo S."/>
            <person name="Ahrendt S."/>
            <person name="Andreopoulos W."/>
            <person name="Barry K."/>
            <person name="Beard J."/>
            <person name="Benny G.L."/>
            <person name="Blankenship S."/>
            <person name="Bonito G."/>
            <person name="Cuomo C."/>
            <person name="Desiro A."/>
            <person name="Gervers K.A."/>
            <person name="Hundley H."/>
            <person name="Kuo A."/>
            <person name="LaButti K."/>
            <person name="Lang B.F."/>
            <person name="Lipzen A."/>
            <person name="O'Donnell K."/>
            <person name="Pangilinan J."/>
            <person name="Reynolds N."/>
            <person name="Sandor L."/>
            <person name="Smith M.E."/>
            <person name="Tsang A."/>
            <person name="Grigoriev I.V."/>
            <person name="Stajich J.E."/>
            <person name="Spatafora J.W."/>
        </authorList>
    </citation>
    <scope>NUCLEOTIDE SEQUENCE</scope>
    <source>
        <strain evidence="2">RSA 2281</strain>
    </source>
</reference>
<dbReference type="EMBL" id="JAIXMP010000005">
    <property type="protein sequence ID" value="KAI9272915.1"/>
    <property type="molecule type" value="Genomic_DNA"/>
</dbReference>
<proteinExistence type="predicted"/>
<evidence type="ECO:0000259" key="1">
    <source>
        <dbReference type="Pfam" id="PF00564"/>
    </source>
</evidence>
<accession>A0AAD5PHK2</accession>
<organism evidence="2 3">
    <name type="scientific">Phascolomyces articulosus</name>
    <dbReference type="NCBI Taxonomy" id="60185"/>
    <lineage>
        <taxon>Eukaryota</taxon>
        <taxon>Fungi</taxon>
        <taxon>Fungi incertae sedis</taxon>
        <taxon>Mucoromycota</taxon>
        <taxon>Mucoromycotina</taxon>
        <taxon>Mucoromycetes</taxon>
        <taxon>Mucorales</taxon>
        <taxon>Lichtheimiaceae</taxon>
        <taxon>Phascolomyces</taxon>
    </lineage>
</organism>
<sequence>MGYPNWEDVNIKAKNEATDDIYRFFAARSECILDLLGMLEDRFSLRKGHYTAYYQDDQNDPVLLETEHDLHCAFNRRKPRSGKDGVKYGDNPIYFLRIFIKHKKNTIIDNNFKSSTFVPENY</sequence>
<protein>
    <recommendedName>
        <fullName evidence="1">PB1 domain-containing protein</fullName>
    </recommendedName>
</protein>
<name>A0AAD5PHK2_9FUNG</name>
<dbReference type="SUPFAM" id="SSF54277">
    <property type="entry name" value="CAD &amp; PB1 domains"/>
    <property type="match status" value="1"/>
</dbReference>
<evidence type="ECO:0000313" key="3">
    <source>
        <dbReference type="Proteomes" id="UP001209540"/>
    </source>
</evidence>
<dbReference type="Gene3D" id="3.10.20.90">
    <property type="entry name" value="Phosphatidylinositol 3-kinase Catalytic Subunit, Chain A, domain 1"/>
    <property type="match status" value="1"/>
</dbReference>
<keyword evidence="3" id="KW-1185">Reference proteome</keyword>